<dbReference type="Proteomes" id="UP001623592">
    <property type="component" value="Unassembled WGS sequence"/>
</dbReference>
<keyword evidence="2" id="KW-0732">Signal</keyword>
<feature type="signal peptide" evidence="2">
    <location>
        <begin position="1"/>
        <end position="21"/>
    </location>
</feature>
<evidence type="ECO:0008006" key="5">
    <source>
        <dbReference type="Google" id="ProtNLM"/>
    </source>
</evidence>
<gene>
    <name evidence="3" type="ORF">ACJDT4_11395</name>
</gene>
<proteinExistence type="predicted"/>
<evidence type="ECO:0000313" key="3">
    <source>
        <dbReference type="EMBL" id="MFL0251028.1"/>
    </source>
</evidence>
<evidence type="ECO:0000256" key="2">
    <source>
        <dbReference type="SAM" id="SignalP"/>
    </source>
</evidence>
<protein>
    <recommendedName>
        <fullName evidence="5">Lipoprotein</fullName>
    </recommendedName>
</protein>
<reference evidence="3 4" key="1">
    <citation type="submission" date="2024-11" db="EMBL/GenBank/DDBJ databases">
        <authorList>
            <person name="Heng Y.C."/>
            <person name="Lim A.C.H."/>
            <person name="Lee J.K.Y."/>
            <person name="Kittelmann S."/>
        </authorList>
    </citation>
    <scope>NUCLEOTIDE SEQUENCE [LARGE SCALE GENOMIC DNA]</scope>
    <source>
        <strain evidence="3 4">WILCCON 0114</strain>
    </source>
</reference>
<evidence type="ECO:0000313" key="4">
    <source>
        <dbReference type="Proteomes" id="UP001623592"/>
    </source>
</evidence>
<dbReference type="EMBL" id="JBJIAA010000008">
    <property type="protein sequence ID" value="MFL0251028.1"/>
    <property type="molecule type" value="Genomic_DNA"/>
</dbReference>
<feature type="region of interest" description="Disordered" evidence="1">
    <location>
        <begin position="100"/>
        <end position="133"/>
    </location>
</feature>
<feature type="chain" id="PRO_5046835150" description="Lipoprotein" evidence="2">
    <location>
        <begin position="22"/>
        <end position="283"/>
    </location>
</feature>
<name>A0ABW8TEV5_9CLOT</name>
<keyword evidence="4" id="KW-1185">Reference proteome</keyword>
<feature type="compositionally biased region" description="Polar residues" evidence="1">
    <location>
        <begin position="100"/>
        <end position="126"/>
    </location>
</feature>
<dbReference type="RefSeq" id="WP_406787684.1">
    <property type="nucleotide sequence ID" value="NZ_JBJIAA010000008.1"/>
</dbReference>
<accession>A0ABW8TEV5</accession>
<evidence type="ECO:0000256" key="1">
    <source>
        <dbReference type="SAM" id="MobiDB-lite"/>
    </source>
</evidence>
<organism evidence="3 4">
    <name type="scientific">Clostridium neuense</name>
    <dbReference type="NCBI Taxonomy" id="1728934"/>
    <lineage>
        <taxon>Bacteria</taxon>
        <taxon>Bacillati</taxon>
        <taxon>Bacillota</taxon>
        <taxon>Clostridia</taxon>
        <taxon>Eubacteriales</taxon>
        <taxon>Clostridiaceae</taxon>
        <taxon>Clostridium</taxon>
    </lineage>
</organism>
<comment type="caution">
    <text evidence="3">The sequence shown here is derived from an EMBL/GenBank/DDBJ whole genome shotgun (WGS) entry which is preliminary data.</text>
</comment>
<sequence>MKRNYVTKLSMLLMITLSIDAVVGCSGADKETVATQNISRAVKQKESQVKNNIELGNKLVNSGKTEEAKKAYVKAIEGNVDKSNMNTVLSKIQGKLTKSKATTQYSQSKQSVNQSENANNAANVKPNQAKAPVPVPKQSIRTIGFVKNIYERDGKRYLTIDEAEFYMGERAVEEAVKDGKAYYDENNKPFVYDDYYIRNTDKTVKEYEISNDASFNLGKVLLNKYYTGNGADSEAVNYDTTKNIVNTNNNEANDRGIADFRENLYWITLNDNVVVQMNSQYTP</sequence>